<dbReference type="Gene3D" id="3.30.420.10">
    <property type="entry name" value="Ribonuclease H-like superfamily/Ribonuclease H"/>
    <property type="match status" value="1"/>
</dbReference>
<dbReference type="GO" id="GO:0003676">
    <property type="term" value="F:nucleic acid binding"/>
    <property type="evidence" value="ECO:0007669"/>
    <property type="project" value="InterPro"/>
</dbReference>
<protein>
    <recommendedName>
        <fullName evidence="3">Tc1-like transposase DDE domain-containing protein</fullName>
    </recommendedName>
</protein>
<sequence length="91" mass="10394">MVWGAIGYDFRLSLVVIWGTLIAQRYVSDILHPHVLPLLRQHPGTVFQQDNARPHMACVSMGCLCHVEVLLQPARSPHLSPIEHVWDLLRH</sequence>
<dbReference type="Proteomes" id="UP000261540">
    <property type="component" value="Unplaced"/>
</dbReference>
<reference evidence="1" key="1">
    <citation type="submission" date="2025-08" db="UniProtKB">
        <authorList>
            <consortium name="Ensembl"/>
        </authorList>
    </citation>
    <scope>IDENTIFICATION</scope>
</reference>
<evidence type="ECO:0000313" key="2">
    <source>
        <dbReference type="Proteomes" id="UP000261540"/>
    </source>
</evidence>
<dbReference type="AlphaFoldDB" id="A0A3B3Q6S2"/>
<dbReference type="InterPro" id="IPR036397">
    <property type="entry name" value="RNaseH_sf"/>
</dbReference>
<dbReference type="GeneTree" id="ENSGT00940000177259"/>
<keyword evidence="2" id="KW-1185">Reference proteome</keyword>
<name>A0A3B3Q6S2_9TELE</name>
<evidence type="ECO:0008006" key="3">
    <source>
        <dbReference type="Google" id="ProtNLM"/>
    </source>
</evidence>
<evidence type="ECO:0000313" key="1">
    <source>
        <dbReference type="Ensembl" id="ENSPKIP00000001340.1"/>
    </source>
</evidence>
<dbReference type="Ensembl" id="ENSPKIT00000025259.1">
    <property type="protein sequence ID" value="ENSPKIP00000001340.1"/>
    <property type="gene ID" value="ENSPKIG00000019672.1"/>
</dbReference>
<organism evidence="1 2">
    <name type="scientific">Paramormyrops kingsleyae</name>
    <dbReference type="NCBI Taxonomy" id="1676925"/>
    <lineage>
        <taxon>Eukaryota</taxon>
        <taxon>Metazoa</taxon>
        <taxon>Chordata</taxon>
        <taxon>Craniata</taxon>
        <taxon>Vertebrata</taxon>
        <taxon>Euteleostomi</taxon>
        <taxon>Actinopterygii</taxon>
        <taxon>Neopterygii</taxon>
        <taxon>Teleostei</taxon>
        <taxon>Osteoglossocephala</taxon>
        <taxon>Osteoglossomorpha</taxon>
        <taxon>Osteoglossiformes</taxon>
        <taxon>Mormyridae</taxon>
        <taxon>Paramormyrops</taxon>
    </lineage>
</organism>
<accession>A0A3B3Q6S2</accession>
<proteinExistence type="predicted"/>
<reference evidence="1" key="2">
    <citation type="submission" date="2025-09" db="UniProtKB">
        <authorList>
            <consortium name="Ensembl"/>
        </authorList>
    </citation>
    <scope>IDENTIFICATION</scope>
</reference>